<evidence type="ECO:0000256" key="2">
    <source>
        <dbReference type="SAM" id="MobiDB-lite"/>
    </source>
</evidence>
<feature type="compositionally biased region" description="Polar residues" evidence="2">
    <location>
        <begin position="1"/>
        <end position="11"/>
    </location>
</feature>
<evidence type="ECO:0008006" key="7">
    <source>
        <dbReference type="Google" id="ProtNLM"/>
    </source>
</evidence>
<feature type="domain" description="Helicase ATP-binding" evidence="3">
    <location>
        <begin position="309"/>
        <end position="459"/>
    </location>
</feature>
<dbReference type="Pfam" id="PF13091">
    <property type="entry name" value="PLDc_2"/>
    <property type="match status" value="1"/>
</dbReference>
<feature type="region of interest" description="Disordered" evidence="2">
    <location>
        <begin position="1"/>
        <end position="26"/>
    </location>
</feature>
<dbReference type="AlphaFoldDB" id="A0A5S4H6M3"/>
<feature type="compositionally biased region" description="Basic and acidic residues" evidence="2">
    <location>
        <begin position="128"/>
        <end position="140"/>
    </location>
</feature>
<feature type="region of interest" description="Disordered" evidence="2">
    <location>
        <begin position="116"/>
        <end position="144"/>
    </location>
</feature>
<dbReference type="InterPro" id="IPR025202">
    <property type="entry name" value="PLD-like_dom"/>
</dbReference>
<dbReference type="SUPFAM" id="SSF56024">
    <property type="entry name" value="Phospholipase D/nuclease"/>
    <property type="match status" value="1"/>
</dbReference>
<dbReference type="Gene3D" id="3.40.50.300">
    <property type="entry name" value="P-loop containing nucleotide triphosphate hydrolases"/>
    <property type="match status" value="2"/>
</dbReference>
<dbReference type="PANTHER" id="PTHR45766">
    <property type="entry name" value="DNA ANNEALING HELICASE AND ENDONUCLEASE ZRANB3 FAMILY MEMBER"/>
    <property type="match status" value="1"/>
</dbReference>
<accession>A0A5S4H6M3</accession>
<name>A0A5S4H6M3_9ACTN</name>
<evidence type="ECO:0000259" key="4">
    <source>
        <dbReference type="PROSITE" id="PS51194"/>
    </source>
</evidence>
<dbReference type="OrthoDB" id="9814088at2"/>
<reference evidence="5 6" key="1">
    <citation type="submission" date="2019-05" db="EMBL/GenBank/DDBJ databases">
        <title>Draft genome sequence of Actinomadura geliboluensis A8036.</title>
        <authorList>
            <person name="Saricaoglu S."/>
            <person name="Isik K."/>
        </authorList>
    </citation>
    <scope>NUCLEOTIDE SEQUENCE [LARGE SCALE GENOMIC DNA]</scope>
    <source>
        <strain evidence="5 6">A8036</strain>
    </source>
</reference>
<dbReference type="PROSITE" id="PS51194">
    <property type="entry name" value="HELICASE_CTER"/>
    <property type="match status" value="1"/>
</dbReference>
<evidence type="ECO:0000313" key="5">
    <source>
        <dbReference type="EMBL" id="TMR40878.1"/>
    </source>
</evidence>
<dbReference type="InterPro" id="IPR027417">
    <property type="entry name" value="P-loop_NTPase"/>
</dbReference>
<dbReference type="SMART" id="SM00490">
    <property type="entry name" value="HELICc"/>
    <property type="match status" value="1"/>
</dbReference>
<dbReference type="SUPFAM" id="SSF52540">
    <property type="entry name" value="P-loop containing nucleoside triphosphate hydrolases"/>
    <property type="match status" value="1"/>
</dbReference>
<comment type="caution">
    <text evidence="5">The sequence shown here is derived from an EMBL/GenBank/DDBJ whole genome shotgun (WGS) entry which is preliminary data.</text>
</comment>
<sequence length="1030" mass="111359">MQGVTMTTLSPDTAPPDTPALGGTTPDTAVPDGTTFLNTGEETVAAGLARWLVATAGRRPARVMLTTGFVTMQGLLELLEPLTTLTARGHQVRLLLGVAPPEGARIWRRAQIPLGQALGDDSGAPATGRRDDHPGDDHAAGPDPQTVARVCAQADRALRADLAGMPLTARQMRRLQGLAALLADDRMQVRRYQRRFLHAKATVVDRGRRVHAATGSSNLTLGGLIRNQEFNAVLGRREARAALAETRGWWDQSRPYDLAALIIELFCAYPRELVYLRMLAEAYDEEVNADPSPCMNLTDYQRDGVARVRAILRRYGGALVADEVGLGKTYIAGEVARLAVAEGRGPVTVVAPASLRRMWRRRLAEWGLNGIRVLSYDQLTKLYRGVLADGHTWQRCGLLILDEAHAVRNPLTARMEALRSLLAAQPQDPAPPQVLVMSATPVNNTARDLFELLVLADRSLEPDWTPAAMLQRSRTAARPDEGRRLAQVLADPLTVPAREKAWYYQMAHARMLRRDRPLIRRAYPTAALRFPDIEQTRVDVPMPPPMQELFAAVLDAVGYTEHPAGLRTGPQPPPAQPSGQPSGQLSEQLSEPPMRPGRDPAALLAALAPAFAAVRAARGGQVASLTLAAYRRACYRQHDPSPALPITGLLRSLLLKRMESSPAALAATARHMAATVRGALADLDAGVVRTTTGTGRRLTSRRLAALSDDADDSETILTDLAADADTTEPADQYHQAALRADLQHDLAILQDLAARARTAVATDPKKEALLGLLATALADPRGPKIVIFASARETTHDLGRWLNQRVADDPRLAALRGRVANLGSRREPSDTEAILAGFAPATASTAVTEATFPPEADRYDVLICTDKFAEGVNLQQAALCINYDLTWNPQRLGQRVGRLDRVGSTHDLVTCWTMLPAPATEAVLRIMDILHTKARLAAETVGVPTPPFPDSPVRTYTDLLDLWQVPHTDPASQTPTGHSAGHSAGHQPGAVSGSASGSAEAEPIRDHGWATTWVGNARRTPHLNTALNRL</sequence>
<dbReference type="Pfam" id="PF00271">
    <property type="entry name" value="Helicase_C"/>
    <property type="match status" value="1"/>
</dbReference>
<feature type="domain" description="Helicase C-terminal" evidence="4">
    <location>
        <begin position="768"/>
        <end position="948"/>
    </location>
</feature>
<dbReference type="InterPro" id="IPR001650">
    <property type="entry name" value="Helicase_C-like"/>
</dbReference>
<evidence type="ECO:0000256" key="1">
    <source>
        <dbReference type="ARBA" id="ARBA00022801"/>
    </source>
</evidence>
<feature type="non-terminal residue" evidence="5">
    <location>
        <position position="1030"/>
    </location>
</feature>
<dbReference type="GO" id="GO:0016787">
    <property type="term" value="F:hydrolase activity"/>
    <property type="evidence" value="ECO:0007669"/>
    <property type="project" value="UniProtKB-KW"/>
</dbReference>
<feature type="compositionally biased region" description="Low complexity" evidence="2">
    <location>
        <begin position="577"/>
        <end position="591"/>
    </location>
</feature>
<dbReference type="PANTHER" id="PTHR45766:SF6">
    <property type="entry name" value="SWI_SNF-RELATED MATRIX-ASSOCIATED ACTIN-DEPENDENT REGULATOR OF CHROMATIN SUBFAMILY A-LIKE PROTEIN 1"/>
    <property type="match status" value="1"/>
</dbReference>
<dbReference type="SMART" id="SM00487">
    <property type="entry name" value="DEXDc"/>
    <property type="match status" value="1"/>
</dbReference>
<gene>
    <name evidence="5" type="ORF">ETD96_08340</name>
</gene>
<dbReference type="InterPro" id="IPR014001">
    <property type="entry name" value="Helicase_ATP-bd"/>
</dbReference>
<evidence type="ECO:0000259" key="3">
    <source>
        <dbReference type="PROSITE" id="PS51192"/>
    </source>
</evidence>
<dbReference type="Gene3D" id="3.30.870.10">
    <property type="entry name" value="Endonuclease Chain A"/>
    <property type="match status" value="1"/>
</dbReference>
<dbReference type="Proteomes" id="UP000305238">
    <property type="component" value="Unassembled WGS sequence"/>
</dbReference>
<organism evidence="5 6">
    <name type="scientific">Actinomadura geliboluensis</name>
    <dbReference type="NCBI Taxonomy" id="882440"/>
    <lineage>
        <taxon>Bacteria</taxon>
        <taxon>Bacillati</taxon>
        <taxon>Actinomycetota</taxon>
        <taxon>Actinomycetes</taxon>
        <taxon>Streptosporangiales</taxon>
        <taxon>Thermomonosporaceae</taxon>
        <taxon>Actinomadura</taxon>
    </lineage>
</organism>
<feature type="region of interest" description="Disordered" evidence="2">
    <location>
        <begin position="966"/>
        <end position="1002"/>
    </location>
</feature>
<dbReference type="EMBL" id="VCKZ01000039">
    <property type="protein sequence ID" value="TMR40878.1"/>
    <property type="molecule type" value="Genomic_DNA"/>
</dbReference>
<keyword evidence="1" id="KW-0378">Hydrolase</keyword>
<feature type="compositionally biased region" description="Low complexity" evidence="2">
    <location>
        <begin position="989"/>
        <end position="1001"/>
    </location>
</feature>
<dbReference type="PROSITE" id="PS51192">
    <property type="entry name" value="HELICASE_ATP_BIND_1"/>
    <property type="match status" value="1"/>
</dbReference>
<evidence type="ECO:0000313" key="6">
    <source>
        <dbReference type="Proteomes" id="UP000305238"/>
    </source>
</evidence>
<protein>
    <recommendedName>
        <fullName evidence="7">Helicase</fullName>
    </recommendedName>
</protein>
<keyword evidence="6" id="KW-1185">Reference proteome</keyword>
<feature type="region of interest" description="Disordered" evidence="2">
    <location>
        <begin position="562"/>
        <end position="598"/>
    </location>
</feature>
<proteinExistence type="predicted"/>